<dbReference type="SUPFAM" id="SSF54373">
    <property type="entry name" value="FAD-linked reductases, C-terminal domain"/>
    <property type="match status" value="1"/>
</dbReference>
<reference evidence="7 8" key="1">
    <citation type="journal article" date="2018" name="Mol. Biol. Evol.">
        <title>Broad Genomic Sampling Reveals a Smut Pathogenic Ancestry of the Fungal Clade Ustilaginomycotina.</title>
        <authorList>
            <person name="Kijpornyongpan T."/>
            <person name="Mondo S.J."/>
            <person name="Barry K."/>
            <person name="Sandor L."/>
            <person name="Lee J."/>
            <person name="Lipzen A."/>
            <person name="Pangilinan J."/>
            <person name="LaButti K."/>
            <person name="Hainaut M."/>
            <person name="Henrissat B."/>
            <person name="Grigoriev I.V."/>
            <person name="Spatafora J.W."/>
            <person name="Aime M.C."/>
        </authorList>
    </citation>
    <scope>NUCLEOTIDE SEQUENCE [LARGE SCALE GENOMIC DNA]</scope>
    <source>
        <strain evidence="7 8">MCA 3882</strain>
    </source>
</reference>
<dbReference type="EMBL" id="KZ819607">
    <property type="protein sequence ID" value="PWN31525.1"/>
    <property type="molecule type" value="Genomic_DNA"/>
</dbReference>
<dbReference type="STRING" id="1280837.A0A316V7V0"/>
<dbReference type="SUPFAM" id="SSF51905">
    <property type="entry name" value="FAD/NAD(P)-binding domain"/>
    <property type="match status" value="1"/>
</dbReference>
<proteinExistence type="inferred from homology"/>
<keyword evidence="3 5" id="KW-0285">Flavoprotein</keyword>
<dbReference type="InterPro" id="IPR012132">
    <property type="entry name" value="GMC_OxRdtase"/>
</dbReference>
<dbReference type="InParanoid" id="A0A316V7V0"/>
<dbReference type="GeneID" id="37024821"/>
<feature type="domain" description="Glucose-methanol-choline oxidoreductase N-terminal" evidence="6">
    <location>
        <begin position="100"/>
        <end position="123"/>
    </location>
</feature>
<dbReference type="AlphaFoldDB" id="A0A316V7V0"/>
<dbReference type="Gene3D" id="3.50.50.60">
    <property type="entry name" value="FAD/NAD(P)-binding domain"/>
    <property type="match status" value="1"/>
</dbReference>
<dbReference type="Proteomes" id="UP000245771">
    <property type="component" value="Unassembled WGS sequence"/>
</dbReference>
<dbReference type="OrthoDB" id="269227at2759"/>
<dbReference type="PROSITE" id="PS00623">
    <property type="entry name" value="GMC_OXRED_1"/>
    <property type="match status" value="1"/>
</dbReference>
<dbReference type="InterPro" id="IPR007867">
    <property type="entry name" value="GMC_OxRtase_C"/>
</dbReference>
<accession>A0A316V7V0</accession>
<keyword evidence="4 5" id="KW-0274">FAD</keyword>
<dbReference type="InterPro" id="IPR036188">
    <property type="entry name" value="FAD/NAD-bd_sf"/>
</dbReference>
<evidence type="ECO:0000256" key="3">
    <source>
        <dbReference type="ARBA" id="ARBA00022630"/>
    </source>
</evidence>
<dbReference type="PIRSF" id="PIRSF000137">
    <property type="entry name" value="Alcohol_oxidase"/>
    <property type="match status" value="1"/>
</dbReference>
<dbReference type="Pfam" id="PF05199">
    <property type="entry name" value="GMC_oxred_C"/>
    <property type="match status" value="1"/>
</dbReference>
<dbReference type="PANTHER" id="PTHR11552:SF147">
    <property type="entry name" value="CHOLINE DEHYDROGENASE, MITOCHONDRIAL"/>
    <property type="match status" value="1"/>
</dbReference>
<gene>
    <name evidence="7" type="ORF">FA14DRAFT_88266</name>
</gene>
<evidence type="ECO:0000256" key="5">
    <source>
        <dbReference type="RuleBase" id="RU003968"/>
    </source>
</evidence>
<name>A0A316V7V0_9BASI</name>
<dbReference type="Gene3D" id="3.30.560.10">
    <property type="entry name" value="Glucose Oxidase, domain 3"/>
    <property type="match status" value="1"/>
</dbReference>
<sequence length="599" mass="66742">MAHHAIPRETSSPPKNGSHFDFVIMGGGTAGNVIAGRLAENPNVSILILEAGIADSINNEDIRTPAVAMNLRGGQHDWQYLAKFVDRPEYSKIEKEDTRGRALGGSSSLNYFTWLSGCKPTFDEWEEFGGSDWNWDKLLPYLQKSVTYHDDEGLYPKDFAQKIGTKGPLPISHAELVKESAPFREKLITAWKNTGREITENVFEGQLSGMTHCVATIYHGRRSGSFLFTHDKPNVTIVGNVRSKKIIIEKAGKVAKGVTVIDGHGQELSYFADREVIVSQGVFETPKLLMLSGIGPIDQLKKFNIDVIQQSEHVGQHLLDHPAVPFVLKIKEGYGLDPYLLHQGKKHDDAVKLYHNKKGTGKRGPMGSGLLELVGFPRIDEYLERDETYRKAKAANGGKDPFCPKGQPHFELDFLNLFGPAFQWHYSNPIPQGEHISVVVDLVRPLSCLDGGEVTLRSDDLFFPPNINLNFFSNDLDIIGMREGVRFTYDLLTKVEGFKDIVEAEYPWNMPLDDDKAMHKAILDRCQTAFHPCGTARIGKTIDQGAVDPQLKVHGVKNLRAIDASNIPIIPDCRIQNAVYAVAEKGADYIKATHKDLYK</sequence>
<dbReference type="Pfam" id="PF00732">
    <property type="entry name" value="GMC_oxred_N"/>
    <property type="match status" value="1"/>
</dbReference>
<dbReference type="GO" id="GO:0016614">
    <property type="term" value="F:oxidoreductase activity, acting on CH-OH group of donors"/>
    <property type="evidence" value="ECO:0007669"/>
    <property type="project" value="InterPro"/>
</dbReference>
<dbReference type="PANTHER" id="PTHR11552">
    <property type="entry name" value="GLUCOSE-METHANOL-CHOLINE GMC OXIDOREDUCTASE"/>
    <property type="match status" value="1"/>
</dbReference>
<evidence type="ECO:0000313" key="8">
    <source>
        <dbReference type="Proteomes" id="UP000245771"/>
    </source>
</evidence>
<evidence type="ECO:0000313" key="7">
    <source>
        <dbReference type="EMBL" id="PWN31525.1"/>
    </source>
</evidence>
<comment type="similarity">
    <text evidence="2 5">Belongs to the GMC oxidoreductase family.</text>
</comment>
<dbReference type="RefSeq" id="XP_025351827.1">
    <property type="nucleotide sequence ID" value="XM_025503040.1"/>
</dbReference>
<dbReference type="GO" id="GO:0050660">
    <property type="term" value="F:flavin adenine dinucleotide binding"/>
    <property type="evidence" value="ECO:0007669"/>
    <property type="project" value="InterPro"/>
</dbReference>
<protein>
    <submittedName>
        <fullName evidence="7">Alcohol oxidase</fullName>
    </submittedName>
</protein>
<keyword evidence="8" id="KW-1185">Reference proteome</keyword>
<comment type="cofactor">
    <cofactor evidence="1">
        <name>FAD</name>
        <dbReference type="ChEBI" id="CHEBI:57692"/>
    </cofactor>
</comment>
<evidence type="ECO:0000256" key="4">
    <source>
        <dbReference type="ARBA" id="ARBA00022827"/>
    </source>
</evidence>
<evidence type="ECO:0000256" key="2">
    <source>
        <dbReference type="ARBA" id="ARBA00010790"/>
    </source>
</evidence>
<organism evidence="7 8">
    <name type="scientific">Meira miltonrushii</name>
    <dbReference type="NCBI Taxonomy" id="1280837"/>
    <lineage>
        <taxon>Eukaryota</taxon>
        <taxon>Fungi</taxon>
        <taxon>Dikarya</taxon>
        <taxon>Basidiomycota</taxon>
        <taxon>Ustilaginomycotina</taxon>
        <taxon>Exobasidiomycetes</taxon>
        <taxon>Exobasidiales</taxon>
        <taxon>Brachybasidiaceae</taxon>
        <taxon>Meira</taxon>
    </lineage>
</organism>
<evidence type="ECO:0000259" key="6">
    <source>
        <dbReference type="PROSITE" id="PS00623"/>
    </source>
</evidence>
<evidence type="ECO:0000256" key="1">
    <source>
        <dbReference type="ARBA" id="ARBA00001974"/>
    </source>
</evidence>
<dbReference type="InterPro" id="IPR000172">
    <property type="entry name" value="GMC_OxRdtase_N"/>
</dbReference>